<comment type="caution">
    <text evidence="9">Lacks conserved residue(s) required for the propagation of feature annotation.</text>
</comment>
<dbReference type="Pfam" id="PF00521">
    <property type="entry name" value="DNA_topoisoIV"/>
    <property type="match status" value="1"/>
</dbReference>
<dbReference type="AlphaFoldDB" id="A0A498IPF5"/>
<dbReference type="GO" id="GO:0005634">
    <property type="term" value="C:nucleus"/>
    <property type="evidence" value="ECO:0007669"/>
    <property type="project" value="TreeGrafter"/>
</dbReference>
<dbReference type="SUPFAM" id="SSF56719">
    <property type="entry name" value="Type II DNA topoisomerase"/>
    <property type="match status" value="1"/>
</dbReference>
<dbReference type="InterPro" id="IPR002205">
    <property type="entry name" value="Topo_IIA_dom_A"/>
</dbReference>
<dbReference type="GO" id="GO:0005524">
    <property type="term" value="F:ATP binding"/>
    <property type="evidence" value="ECO:0007669"/>
    <property type="project" value="UniProtKB-KW"/>
</dbReference>
<comment type="caution">
    <text evidence="11">The sequence shown here is derived from an EMBL/GenBank/DDBJ whole genome shotgun (WGS) entry which is preliminary data.</text>
</comment>
<comment type="catalytic activity">
    <reaction evidence="1">
        <text>ATP-dependent breakage, passage and rejoining of double-stranded DNA.</text>
        <dbReference type="EC" id="5.6.2.2"/>
    </reaction>
</comment>
<name>A0A498IPF5_MALDO</name>
<dbReference type="PROSITE" id="PS52040">
    <property type="entry name" value="TOPO_IIA"/>
    <property type="match status" value="1"/>
</dbReference>
<evidence type="ECO:0000256" key="4">
    <source>
        <dbReference type="ARBA" id="ARBA00022741"/>
    </source>
</evidence>
<gene>
    <name evidence="11" type="ORF">DVH24_009267</name>
</gene>
<evidence type="ECO:0000259" key="10">
    <source>
        <dbReference type="PROSITE" id="PS52040"/>
    </source>
</evidence>
<keyword evidence="5" id="KW-0067">ATP-binding</keyword>
<accession>A0A498IPF5</accession>
<sequence length="66" mass="7505">MVLGNDCEGIGMGWRTHVPNYNPIEITDNLIRLMKGNSVLPMRLWYKGFRGTIEHIPSNVGTLFET</sequence>
<dbReference type="InterPro" id="IPR013758">
    <property type="entry name" value="Topo_IIA_A/C_ab"/>
</dbReference>
<dbReference type="GO" id="GO:0003677">
    <property type="term" value="F:DNA binding"/>
    <property type="evidence" value="ECO:0007669"/>
    <property type="project" value="UniProtKB-UniRule"/>
</dbReference>
<dbReference type="PANTHER" id="PTHR10169">
    <property type="entry name" value="DNA TOPOISOMERASE/GYRASE"/>
    <property type="match status" value="1"/>
</dbReference>
<comment type="cofactor">
    <cofactor evidence="2">
        <name>Mg(2+)</name>
        <dbReference type="ChEBI" id="CHEBI:18420"/>
    </cofactor>
</comment>
<evidence type="ECO:0000256" key="8">
    <source>
        <dbReference type="ARBA" id="ARBA00023235"/>
    </source>
</evidence>
<evidence type="ECO:0000256" key="1">
    <source>
        <dbReference type="ARBA" id="ARBA00000185"/>
    </source>
</evidence>
<dbReference type="InterPro" id="IPR050634">
    <property type="entry name" value="DNA_Topoisomerase_II"/>
</dbReference>
<keyword evidence="4" id="KW-0547">Nucleotide-binding</keyword>
<dbReference type="Proteomes" id="UP000290289">
    <property type="component" value="Chromosome 11"/>
</dbReference>
<evidence type="ECO:0000256" key="6">
    <source>
        <dbReference type="ARBA" id="ARBA00023029"/>
    </source>
</evidence>
<dbReference type="PANTHER" id="PTHR10169:SF38">
    <property type="entry name" value="DNA TOPOISOMERASE 2"/>
    <property type="match status" value="1"/>
</dbReference>
<dbReference type="STRING" id="3750.A0A498IPF5"/>
<dbReference type="Gene3D" id="3.90.199.10">
    <property type="entry name" value="Topoisomerase II, domain 5"/>
    <property type="match status" value="1"/>
</dbReference>
<evidence type="ECO:0000256" key="7">
    <source>
        <dbReference type="ARBA" id="ARBA00023125"/>
    </source>
</evidence>
<feature type="domain" description="Topo IIA-type catalytic" evidence="10">
    <location>
        <begin position="1"/>
        <end position="66"/>
    </location>
</feature>
<keyword evidence="8" id="KW-0413">Isomerase</keyword>
<evidence type="ECO:0000256" key="3">
    <source>
        <dbReference type="ARBA" id="ARBA00012895"/>
    </source>
</evidence>
<protein>
    <recommendedName>
        <fullName evidence="3">DNA topoisomerase (ATP-hydrolyzing)</fullName>
        <ecNumber evidence="3">5.6.2.2</ecNumber>
    </recommendedName>
</protein>
<dbReference type="GO" id="GO:0000712">
    <property type="term" value="P:resolution of meiotic recombination intermediates"/>
    <property type="evidence" value="ECO:0007669"/>
    <property type="project" value="TreeGrafter"/>
</dbReference>
<evidence type="ECO:0000313" key="12">
    <source>
        <dbReference type="Proteomes" id="UP000290289"/>
    </source>
</evidence>
<keyword evidence="6" id="KW-0799">Topoisomerase</keyword>
<evidence type="ECO:0000313" key="11">
    <source>
        <dbReference type="EMBL" id="RXH83832.1"/>
    </source>
</evidence>
<dbReference type="GO" id="GO:0000819">
    <property type="term" value="P:sister chromatid segregation"/>
    <property type="evidence" value="ECO:0007669"/>
    <property type="project" value="TreeGrafter"/>
</dbReference>
<dbReference type="GO" id="GO:0006265">
    <property type="term" value="P:DNA topological change"/>
    <property type="evidence" value="ECO:0007669"/>
    <property type="project" value="InterPro"/>
</dbReference>
<evidence type="ECO:0000256" key="5">
    <source>
        <dbReference type="ARBA" id="ARBA00022840"/>
    </source>
</evidence>
<dbReference type="InterPro" id="IPR013760">
    <property type="entry name" value="Topo_IIA-like_dom_sf"/>
</dbReference>
<dbReference type="Gene3D" id="3.30.1360.40">
    <property type="match status" value="1"/>
</dbReference>
<organism evidence="11 12">
    <name type="scientific">Malus domestica</name>
    <name type="common">Apple</name>
    <name type="synonym">Pyrus malus</name>
    <dbReference type="NCBI Taxonomy" id="3750"/>
    <lineage>
        <taxon>Eukaryota</taxon>
        <taxon>Viridiplantae</taxon>
        <taxon>Streptophyta</taxon>
        <taxon>Embryophyta</taxon>
        <taxon>Tracheophyta</taxon>
        <taxon>Spermatophyta</taxon>
        <taxon>Magnoliopsida</taxon>
        <taxon>eudicotyledons</taxon>
        <taxon>Gunneridae</taxon>
        <taxon>Pentapetalae</taxon>
        <taxon>rosids</taxon>
        <taxon>fabids</taxon>
        <taxon>Rosales</taxon>
        <taxon>Rosaceae</taxon>
        <taxon>Amygdaloideae</taxon>
        <taxon>Maleae</taxon>
        <taxon>Malus</taxon>
    </lineage>
</organism>
<dbReference type="EC" id="5.6.2.2" evidence="3"/>
<evidence type="ECO:0000256" key="9">
    <source>
        <dbReference type="PROSITE-ProRule" id="PRU01384"/>
    </source>
</evidence>
<keyword evidence="7 9" id="KW-0238">DNA-binding</keyword>
<keyword evidence="12" id="KW-1185">Reference proteome</keyword>
<proteinExistence type="predicted"/>
<reference evidence="11 12" key="1">
    <citation type="submission" date="2018-10" db="EMBL/GenBank/DDBJ databases">
        <title>A high-quality apple genome assembly.</title>
        <authorList>
            <person name="Hu J."/>
        </authorList>
    </citation>
    <scope>NUCLEOTIDE SEQUENCE [LARGE SCALE GENOMIC DNA]</scope>
    <source>
        <strain evidence="12">cv. HFTH1</strain>
        <tissue evidence="11">Young leaf</tissue>
    </source>
</reference>
<dbReference type="GO" id="GO:0003918">
    <property type="term" value="F:DNA topoisomerase type II (double strand cut, ATP-hydrolyzing) activity"/>
    <property type="evidence" value="ECO:0007669"/>
    <property type="project" value="UniProtKB-EC"/>
</dbReference>
<dbReference type="EMBL" id="RDQH01000337">
    <property type="protein sequence ID" value="RXH83832.1"/>
    <property type="molecule type" value="Genomic_DNA"/>
</dbReference>
<evidence type="ECO:0000256" key="2">
    <source>
        <dbReference type="ARBA" id="ARBA00001946"/>
    </source>
</evidence>